<accession>A0ABW3LW30</accession>
<feature type="compositionally biased region" description="Basic and acidic residues" evidence="1">
    <location>
        <begin position="16"/>
        <end position="38"/>
    </location>
</feature>
<feature type="region of interest" description="Disordered" evidence="1">
    <location>
        <begin position="1"/>
        <end position="62"/>
    </location>
</feature>
<reference evidence="3" key="1">
    <citation type="journal article" date="2019" name="Int. J. Syst. Evol. Microbiol.">
        <title>The Global Catalogue of Microorganisms (GCM) 10K type strain sequencing project: providing services to taxonomists for standard genome sequencing and annotation.</title>
        <authorList>
            <consortium name="The Broad Institute Genomics Platform"/>
            <consortium name="The Broad Institute Genome Sequencing Center for Infectious Disease"/>
            <person name="Wu L."/>
            <person name="Ma J."/>
        </authorList>
    </citation>
    <scope>NUCLEOTIDE SEQUENCE [LARGE SCALE GENOMIC DNA]</scope>
    <source>
        <strain evidence="3">CCUG 55854</strain>
    </source>
</reference>
<sequence length="62" mass="6491">MTRAPGASSAPAQGTRPDDDAHRRGEQTGKRDAEERNDPAVQPGAREGKPDPEGEAPPTSGR</sequence>
<comment type="caution">
    <text evidence="2">The sequence shown here is derived from an EMBL/GenBank/DDBJ whole genome shotgun (WGS) entry which is preliminary data.</text>
</comment>
<organism evidence="2 3">
    <name type="scientific">Pseudoxanthomonas kaohsiungensis</name>
    <dbReference type="NCBI Taxonomy" id="283923"/>
    <lineage>
        <taxon>Bacteria</taxon>
        <taxon>Pseudomonadati</taxon>
        <taxon>Pseudomonadota</taxon>
        <taxon>Gammaproteobacteria</taxon>
        <taxon>Lysobacterales</taxon>
        <taxon>Lysobacteraceae</taxon>
        <taxon>Pseudoxanthomonas</taxon>
    </lineage>
</organism>
<protein>
    <submittedName>
        <fullName evidence="2">Uncharacterized protein</fullName>
    </submittedName>
</protein>
<keyword evidence="3" id="KW-1185">Reference proteome</keyword>
<dbReference type="EMBL" id="JBHTKN010000006">
    <property type="protein sequence ID" value="MFD1042677.1"/>
    <property type="molecule type" value="Genomic_DNA"/>
</dbReference>
<dbReference type="Proteomes" id="UP001597033">
    <property type="component" value="Unassembled WGS sequence"/>
</dbReference>
<proteinExistence type="predicted"/>
<evidence type="ECO:0000313" key="3">
    <source>
        <dbReference type="Proteomes" id="UP001597033"/>
    </source>
</evidence>
<evidence type="ECO:0000256" key="1">
    <source>
        <dbReference type="SAM" id="MobiDB-lite"/>
    </source>
</evidence>
<dbReference type="RefSeq" id="WP_162378474.1">
    <property type="nucleotide sequence ID" value="NZ_JBHTKN010000006.1"/>
</dbReference>
<name>A0ABW3LW30_9GAMM</name>
<gene>
    <name evidence="2" type="ORF">ACFQ2N_09995</name>
</gene>
<evidence type="ECO:0000313" key="2">
    <source>
        <dbReference type="EMBL" id="MFD1042677.1"/>
    </source>
</evidence>